<dbReference type="PROSITE" id="PS51748">
    <property type="entry name" value="HEXOKINASE_2"/>
    <property type="match status" value="1"/>
</dbReference>
<dbReference type="EMBL" id="JAPVEA010000002">
    <property type="protein sequence ID" value="KAJ5461089.1"/>
    <property type="molecule type" value="Genomic_DNA"/>
</dbReference>
<dbReference type="Proteomes" id="UP001213681">
    <property type="component" value="Unassembled WGS sequence"/>
</dbReference>
<dbReference type="AlphaFoldDB" id="A0AAD6CDW3"/>
<dbReference type="GeneID" id="81596267"/>
<evidence type="ECO:0000256" key="6">
    <source>
        <dbReference type="RuleBase" id="RU362007"/>
    </source>
</evidence>
<protein>
    <recommendedName>
        <fullName evidence="6">Phosphotransferase</fullName>
        <ecNumber evidence="6">2.7.1.-</ecNumber>
    </recommendedName>
</protein>
<dbReference type="PRINTS" id="PR00475">
    <property type="entry name" value="HEXOKINASE"/>
</dbReference>
<evidence type="ECO:0000313" key="10">
    <source>
        <dbReference type="Proteomes" id="UP001213681"/>
    </source>
</evidence>
<evidence type="ECO:0000256" key="5">
    <source>
        <dbReference type="ARBA" id="ARBA00022840"/>
    </source>
</evidence>
<comment type="caution">
    <text evidence="9">The sequence shown here is derived from an EMBL/GenBank/DDBJ whole genome shotgun (WGS) entry which is preliminary data.</text>
</comment>
<dbReference type="GO" id="GO:0005739">
    <property type="term" value="C:mitochondrion"/>
    <property type="evidence" value="ECO:0007669"/>
    <property type="project" value="TreeGrafter"/>
</dbReference>
<dbReference type="GO" id="GO:0005829">
    <property type="term" value="C:cytosol"/>
    <property type="evidence" value="ECO:0007669"/>
    <property type="project" value="TreeGrafter"/>
</dbReference>
<feature type="domain" description="Hexokinase N-terminal" evidence="7">
    <location>
        <begin position="15"/>
        <end position="207"/>
    </location>
</feature>
<dbReference type="GO" id="GO:0006096">
    <property type="term" value="P:glycolytic process"/>
    <property type="evidence" value="ECO:0007669"/>
    <property type="project" value="UniProtKB-KW"/>
</dbReference>
<evidence type="ECO:0000256" key="1">
    <source>
        <dbReference type="ARBA" id="ARBA00009225"/>
    </source>
</evidence>
<evidence type="ECO:0000256" key="4">
    <source>
        <dbReference type="ARBA" id="ARBA00022777"/>
    </source>
</evidence>
<dbReference type="InterPro" id="IPR043129">
    <property type="entry name" value="ATPase_NBD"/>
</dbReference>
<dbReference type="Pfam" id="PF00349">
    <property type="entry name" value="Hexokinase_1"/>
    <property type="match status" value="1"/>
</dbReference>
<dbReference type="GO" id="GO:0004340">
    <property type="term" value="F:glucokinase activity"/>
    <property type="evidence" value="ECO:0007669"/>
    <property type="project" value="TreeGrafter"/>
</dbReference>
<evidence type="ECO:0000256" key="2">
    <source>
        <dbReference type="ARBA" id="ARBA00022679"/>
    </source>
</evidence>
<name>A0AAD6CDW3_9EURO</name>
<dbReference type="Gene3D" id="3.40.367.20">
    <property type="match status" value="1"/>
</dbReference>
<organism evidence="9 10">
    <name type="scientific">Penicillium daleae</name>
    <dbReference type="NCBI Taxonomy" id="63821"/>
    <lineage>
        <taxon>Eukaryota</taxon>
        <taxon>Fungi</taxon>
        <taxon>Dikarya</taxon>
        <taxon>Ascomycota</taxon>
        <taxon>Pezizomycotina</taxon>
        <taxon>Eurotiomycetes</taxon>
        <taxon>Eurotiomycetidae</taxon>
        <taxon>Eurotiales</taxon>
        <taxon>Aspergillaceae</taxon>
        <taxon>Penicillium</taxon>
    </lineage>
</organism>
<evidence type="ECO:0000256" key="3">
    <source>
        <dbReference type="ARBA" id="ARBA00022741"/>
    </source>
</evidence>
<dbReference type="Pfam" id="PF03727">
    <property type="entry name" value="Hexokinase_2"/>
    <property type="match status" value="1"/>
</dbReference>
<keyword evidence="6" id="KW-0324">Glycolysis</keyword>
<evidence type="ECO:0000313" key="9">
    <source>
        <dbReference type="EMBL" id="KAJ5461089.1"/>
    </source>
</evidence>
<dbReference type="InterPro" id="IPR001312">
    <property type="entry name" value="Hexokinase"/>
</dbReference>
<reference evidence="9" key="1">
    <citation type="submission" date="2022-12" db="EMBL/GenBank/DDBJ databases">
        <authorList>
            <person name="Petersen C."/>
        </authorList>
    </citation>
    <scope>NUCLEOTIDE SEQUENCE</scope>
    <source>
        <strain evidence="9">IBT 16125</strain>
    </source>
</reference>
<sequence length="531" mass="57707">MANAREQRLGLVAQAEQIARDFSLSPGRVRRVTRHLVLQMKDGLANERPWQLPAYLQSVPTGAEKGQFLAVDLGGSNCRICMAELHGDSTFTVLQSKNRIPASVMVNQTHQPLFDFIAQNIGEFLNVHLDPSSESRYKLGFTFSFTCEQESLNGGRLIHWDKGWDIPEAVGRDPCLMLQEAIDKRGLPVLVTVLANDSVGTLLTRSYSSGQGISTLGAVIFGTGTNAAYVEKLSNVQRLKNINADADGIMVINSEWGSLDDEMKVLPRTPLDDELDAASVDPGFGMLEKRVSGLYLGELLRLAILQLLRASAFDMTVAEESCLFQRDGIDSSLLSDLAISGNDIDSAIQLLQDTLSANNVTKADAEAIKLVSEAIARRAARLAGASLAAVIIQSGRLEISSKARRVPSQTTSTMPYSFKSLYNYAPLLFRHIIDFVRLICKRPSWMSPKYAPDTETTPLSDEIIDIGADGSVIESYPTFEDEMRGAMREVPEIGHAGEQRIRISLTKDGSGVGAALMAHAASLADIGGSCD</sequence>
<dbReference type="Gene3D" id="3.30.420.40">
    <property type="match status" value="1"/>
</dbReference>
<dbReference type="PANTHER" id="PTHR19443">
    <property type="entry name" value="HEXOKINASE"/>
    <property type="match status" value="1"/>
</dbReference>
<feature type="domain" description="Hexokinase C-terminal" evidence="8">
    <location>
        <begin position="218"/>
        <end position="519"/>
    </location>
</feature>
<accession>A0AAD6CDW3</accession>
<keyword evidence="2 6" id="KW-0808">Transferase</keyword>
<gene>
    <name evidence="9" type="ORF">N7458_002641</name>
</gene>
<dbReference type="GO" id="GO:0005536">
    <property type="term" value="F:D-glucose binding"/>
    <property type="evidence" value="ECO:0007669"/>
    <property type="project" value="InterPro"/>
</dbReference>
<reference evidence="9" key="2">
    <citation type="journal article" date="2023" name="IMA Fungus">
        <title>Comparative genomic study of the Penicillium genus elucidates a diverse pangenome and 15 lateral gene transfer events.</title>
        <authorList>
            <person name="Petersen C."/>
            <person name="Sorensen T."/>
            <person name="Nielsen M.R."/>
            <person name="Sondergaard T.E."/>
            <person name="Sorensen J.L."/>
            <person name="Fitzpatrick D.A."/>
            <person name="Frisvad J.C."/>
            <person name="Nielsen K.L."/>
        </authorList>
    </citation>
    <scope>NUCLEOTIDE SEQUENCE</scope>
    <source>
        <strain evidence="9">IBT 16125</strain>
    </source>
</reference>
<keyword evidence="10" id="KW-1185">Reference proteome</keyword>
<proteinExistence type="inferred from homology"/>
<dbReference type="GO" id="GO:0006006">
    <property type="term" value="P:glucose metabolic process"/>
    <property type="evidence" value="ECO:0007669"/>
    <property type="project" value="TreeGrafter"/>
</dbReference>
<evidence type="ECO:0000259" key="8">
    <source>
        <dbReference type="Pfam" id="PF03727"/>
    </source>
</evidence>
<dbReference type="GO" id="GO:0005524">
    <property type="term" value="F:ATP binding"/>
    <property type="evidence" value="ECO:0007669"/>
    <property type="project" value="UniProtKB-UniRule"/>
</dbReference>
<dbReference type="InterPro" id="IPR022672">
    <property type="entry name" value="Hexokinase_N"/>
</dbReference>
<dbReference type="PANTHER" id="PTHR19443:SF30">
    <property type="entry name" value="GLUCOKINASE-1-RELATED"/>
    <property type="match status" value="1"/>
</dbReference>
<keyword evidence="3 6" id="KW-0547">Nucleotide-binding</keyword>
<dbReference type="RefSeq" id="XP_056770131.1">
    <property type="nucleotide sequence ID" value="XM_056906024.1"/>
</dbReference>
<dbReference type="SUPFAM" id="SSF53067">
    <property type="entry name" value="Actin-like ATPase domain"/>
    <property type="match status" value="2"/>
</dbReference>
<keyword evidence="4 6" id="KW-0418">Kinase</keyword>
<dbReference type="GO" id="GO:0001678">
    <property type="term" value="P:intracellular glucose homeostasis"/>
    <property type="evidence" value="ECO:0007669"/>
    <property type="project" value="InterPro"/>
</dbReference>
<evidence type="ECO:0000259" key="7">
    <source>
        <dbReference type="Pfam" id="PF00349"/>
    </source>
</evidence>
<dbReference type="EC" id="2.7.1.-" evidence="6"/>
<keyword evidence="5 6" id="KW-0067">ATP-binding</keyword>
<comment type="similarity">
    <text evidence="1 6">Belongs to the hexokinase family.</text>
</comment>
<dbReference type="GO" id="GO:0008865">
    <property type="term" value="F:fructokinase activity"/>
    <property type="evidence" value="ECO:0007669"/>
    <property type="project" value="TreeGrafter"/>
</dbReference>
<dbReference type="InterPro" id="IPR022673">
    <property type="entry name" value="Hexokinase_C"/>
</dbReference>